<evidence type="ECO:0008006" key="5">
    <source>
        <dbReference type="Google" id="ProtNLM"/>
    </source>
</evidence>
<dbReference type="RefSeq" id="WP_405447144.1">
    <property type="nucleotide sequence ID" value="NZ_CP108164.1"/>
</dbReference>
<proteinExistence type="predicted"/>
<feature type="signal peptide" evidence="2">
    <location>
        <begin position="1"/>
        <end position="33"/>
    </location>
</feature>
<feature type="region of interest" description="Disordered" evidence="1">
    <location>
        <begin position="27"/>
        <end position="142"/>
    </location>
</feature>
<dbReference type="EMBL" id="CP108164">
    <property type="protein sequence ID" value="WTQ81148.1"/>
    <property type="molecule type" value="Genomic_DNA"/>
</dbReference>
<gene>
    <name evidence="3" type="ORF">OG350_12790</name>
</gene>
<sequence>MPSRKALIVRTTLALSAVTAAGAAVALSTGAEAATPAAAPAPATASAHPTPGTTAGTTPTTTPATQAPAPGATPTDPAPATTRHGTGDRPSPAAKPRTAEPTGHAAAPKPPAPLPAKSLPDSEAARWKPMGPANTRPVGPETRLNECATVRGAASWQQQGYVSAFKTPAIEDSFTFATEAAATGAYQNLVTDLAGCQDTSREVQRKAGLTADARVERTAATADGDAYRRQWTGVAGMSAPGAQTNHVYLVRRGATVTVLQFTEMRTASGPQHSYDIRDDRATLAILAR</sequence>
<feature type="chain" id="PRO_5045152260" description="PknH-like extracellular domain-containing protein" evidence="2">
    <location>
        <begin position="34"/>
        <end position="288"/>
    </location>
</feature>
<accession>A0ABZ1KQP5</accession>
<evidence type="ECO:0000313" key="3">
    <source>
        <dbReference type="EMBL" id="WTQ81148.1"/>
    </source>
</evidence>
<evidence type="ECO:0000313" key="4">
    <source>
        <dbReference type="Proteomes" id="UP001622557"/>
    </source>
</evidence>
<keyword evidence="4" id="KW-1185">Reference proteome</keyword>
<organism evidence="3 4">
    <name type="scientific">Streptomyces achromogenes</name>
    <dbReference type="NCBI Taxonomy" id="67255"/>
    <lineage>
        <taxon>Bacteria</taxon>
        <taxon>Bacillati</taxon>
        <taxon>Actinomycetota</taxon>
        <taxon>Actinomycetes</taxon>
        <taxon>Kitasatosporales</taxon>
        <taxon>Streptomycetaceae</taxon>
        <taxon>Streptomyces</taxon>
    </lineage>
</organism>
<keyword evidence="2" id="KW-0732">Signal</keyword>
<dbReference type="Proteomes" id="UP001622557">
    <property type="component" value="Chromosome"/>
</dbReference>
<feature type="compositionally biased region" description="Low complexity" evidence="1">
    <location>
        <begin position="27"/>
        <end position="82"/>
    </location>
</feature>
<name>A0ABZ1KQP5_STRAH</name>
<evidence type="ECO:0000256" key="2">
    <source>
        <dbReference type="SAM" id="SignalP"/>
    </source>
</evidence>
<protein>
    <recommendedName>
        <fullName evidence="5">PknH-like extracellular domain-containing protein</fullName>
    </recommendedName>
</protein>
<dbReference type="GeneID" id="97281314"/>
<evidence type="ECO:0000256" key="1">
    <source>
        <dbReference type="SAM" id="MobiDB-lite"/>
    </source>
</evidence>
<reference evidence="3 4" key="1">
    <citation type="submission" date="2022-10" db="EMBL/GenBank/DDBJ databases">
        <title>The complete genomes of actinobacterial strains from the NBC collection.</title>
        <authorList>
            <person name="Joergensen T.S."/>
            <person name="Alvarez Arevalo M."/>
            <person name="Sterndorff E.B."/>
            <person name="Faurdal D."/>
            <person name="Vuksanovic O."/>
            <person name="Mourched A.-S."/>
            <person name="Charusanti P."/>
            <person name="Shaw S."/>
            <person name="Blin K."/>
            <person name="Weber T."/>
        </authorList>
    </citation>
    <scope>NUCLEOTIDE SEQUENCE [LARGE SCALE GENOMIC DNA]</scope>
    <source>
        <strain evidence="3 4">NBC_00156</strain>
    </source>
</reference>